<evidence type="ECO:0000256" key="8">
    <source>
        <dbReference type="ARBA" id="ARBA00023204"/>
    </source>
</evidence>
<evidence type="ECO:0000313" key="15">
    <source>
        <dbReference type="Proteomes" id="UP000094385"/>
    </source>
</evidence>
<dbReference type="GO" id="GO:0140713">
    <property type="term" value="F:histone chaperone activity"/>
    <property type="evidence" value="ECO:0007669"/>
    <property type="project" value="EnsemblFungi"/>
</dbReference>
<dbReference type="SMART" id="SM01286">
    <property type="entry name" value="SPT16"/>
    <property type="match status" value="1"/>
</dbReference>
<feature type="compositionally biased region" description="Acidic residues" evidence="11">
    <location>
        <begin position="484"/>
        <end position="512"/>
    </location>
</feature>
<keyword evidence="8 10" id="KW-0234">DNA repair</keyword>
<dbReference type="GO" id="GO:0031491">
    <property type="term" value="F:nucleosome binding"/>
    <property type="evidence" value="ECO:0007669"/>
    <property type="project" value="EnsemblFungi"/>
</dbReference>
<feature type="region of interest" description="Disordered" evidence="11">
    <location>
        <begin position="474"/>
        <end position="530"/>
    </location>
</feature>
<dbReference type="InterPro" id="IPR011993">
    <property type="entry name" value="PH-like_dom_sf"/>
</dbReference>
<dbReference type="GO" id="GO:0140719">
    <property type="term" value="P:constitutive heterochromatin formation"/>
    <property type="evidence" value="ECO:0007669"/>
    <property type="project" value="EnsemblFungi"/>
</dbReference>
<feature type="domain" description="FACT complex subunit SPT16 middle" evidence="12">
    <location>
        <begin position="80"/>
        <end position="230"/>
    </location>
</feature>
<comment type="subcellular location">
    <subcellularLocation>
        <location evidence="10">Nucleus</location>
    </subcellularLocation>
    <subcellularLocation>
        <location evidence="10">Chromosome</location>
    </subcellularLocation>
</comment>
<dbReference type="GO" id="GO:0006281">
    <property type="term" value="P:DNA repair"/>
    <property type="evidence" value="ECO:0007669"/>
    <property type="project" value="UniProtKB-UniRule"/>
</dbReference>
<feature type="compositionally biased region" description="Acidic residues" evidence="11">
    <location>
        <begin position="519"/>
        <end position="530"/>
    </location>
</feature>
<evidence type="ECO:0000313" key="14">
    <source>
        <dbReference type="EMBL" id="ODQ69262.1"/>
    </source>
</evidence>
<evidence type="ECO:0000256" key="1">
    <source>
        <dbReference type="ARBA" id="ARBA00010779"/>
    </source>
</evidence>
<dbReference type="GO" id="GO:0006261">
    <property type="term" value="P:DNA-templated DNA replication"/>
    <property type="evidence" value="ECO:0007669"/>
    <property type="project" value="EnsemblFungi"/>
</dbReference>
<dbReference type="SMART" id="SM01287">
    <property type="entry name" value="Rtt106"/>
    <property type="match status" value="1"/>
</dbReference>
<evidence type="ECO:0000259" key="12">
    <source>
        <dbReference type="SMART" id="SM01286"/>
    </source>
</evidence>
<dbReference type="Gene3D" id="2.30.29.30">
    <property type="entry name" value="Pleckstrin-homology domain (PH domain)/Phosphotyrosine-binding domain (PTB)"/>
    <property type="match status" value="1"/>
</dbReference>
<evidence type="ECO:0000256" key="11">
    <source>
        <dbReference type="SAM" id="MobiDB-lite"/>
    </source>
</evidence>
<gene>
    <name evidence="14" type="ORF">LIPSTDRAFT_194828</name>
</gene>
<dbReference type="Pfam" id="PF08644">
    <property type="entry name" value="SPT16"/>
    <property type="match status" value="1"/>
</dbReference>
<dbReference type="InterPro" id="IPR013953">
    <property type="entry name" value="FACT_SPT16_M"/>
</dbReference>
<keyword evidence="3 10" id="KW-0235">DNA replication</keyword>
<keyword evidence="7 10" id="KW-0804">Transcription</keyword>
<proteinExistence type="inferred from homology"/>
<feature type="region of interest" description="Disordered" evidence="11">
    <location>
        <begin position="17"/>
        <end position="38"/>
    </location>
</feature>
<dbReference type="FunFam" id="2.30.29.150:FF:000002">
    <property type="entry name" value="FACT complex subunit SPT16"/>
    <property type="match status" value="1"/>
</dbReference>
<evidence type="ECO:0000256" key="7">
    <source>
        <dbReference type="ARBA" id="ARBA00023163"/>
    </source>
</evidence>
<dbReference type="GO" id="GO:0045899">
    <property type="term" value="P:positive regulation of RNA polymerase II transcription preinitiation complex assembly"/>
    <property type="evidence" value="ECO:0007669"/>
    <property type="project" value="EnsemblFungi"/>
</dbReference>
<protein>
    <recommendedName>
        <fullName evidence="10">FACT complex subunit</fullName>
    </recommendedName>
</protein>
<dbReference type="Gene3D" id="2.30.29.150">
    <property type="match status" value="1"/>
</dbReference>
<keyword evidence="2 10" id="KW-0158">Chromosome</keyword>
<feature type="domain" description="Histone chaperone RTT106/FACT complex subunit SPT16-like middle" evidence="13">
    <location>
        <begin position="353"/>
        <end position="443"/>
    </location>
</feature>
<comment type="subunit">
    <text evidence="10">Component of the FACT complex.</text>
</comment>
<dbReference type="Pfam" id="PF08512">
    <property type="entry name" value="Rttp106-like_middle"/>
    <property type="match status" value="1"/>
</dbReference>
<keyword evidence="4 10" id="KW-0227">DNA damage</keyword>
<keyword evidence="15" id="KW-1185">Reference proteome</keyword>
<dbReference type="PANTHER" id="PTHR13980:SF15">
    <property type="entry name" value="FACT COMPLEX SUBUNIT SPT16"/>
    <property type="match status" value="1"/>
</dbReference>
<dbReference type="Gene3D" id="2.30.29.210">
    <property type="entry name" value="FACT complex subunit Spt16p/Cdc68p"/>
    <property type="match status" value="1"/>
</dbReference>
<keyword evidence="5 10" id="KW-0805">Transcription regulation</keyword>
<dbReference type="STRING" id="675824.A0A1E3PWG3"/>
<evidence type="ECO:0000256" key="4">
    <source>
        <dbReference type="ARBA" id="ARBA00022763"/>
    </source>
</evidence>
<dbReference type="AlphaFoldDB" id="A0A1E3PWG3"/>
<dbReference type="GO" id="GO:0035101">
    <property type="term" value="C:FACT complex"/>
    <property type="evidence" value="ECO:0007669"/>
    <property type="project" value="UniProtKB-UniRule"/>
</dbReference>
<evidence type="ECO:0000256" key="6">
    <source>
        <dbReference type="ARBA" id="ARBA00023054"/>
    </source>
</evidence>
<comment type="function">
    <text evidence="10">Component of the FACT complex, a general chromatin factor that acts to reorganize nucleosomes. The FACT complex is involved in multiple processes that require DNA as a template such as mRNA elongation, DNA replication and DNA repair. During transcription elongation the FACT complex acts as a histone chaperone that both destabilizes and restores nucleosomal structure. It facilitates the passage of RNA polymerase II and transcription by promoting the dissociation of one histone H2A-H2B dimer from the nucleosome, then subsequently promotes the reestablishment of the nucleosome following the passage of RNA polymerase II.</text>
</comment>
<organism evidence="14 15">
    <name type="scientific">Lipomyces starkeyi NRRL Y-11557</name>
    <dbReference type="NCBI Taxonomy" id="675824"/>
    <lineage>
        <taxon>Eukaryota</taxon>
        <taxon>Fungi</taxon>
        <taxon>Dikarya</taxon>
        <taxon>Ascomycota</taxon>
        <taxon>Saccharomycotina</taxon>
        <taxon>Lipomycetes</taxon>
        <taxon>Lipomycetales</taxon>
        <taxon>Lipomycetaceae</taxon>
        <taxon>Lipomyces</taxon>
    </lineage>
</organism>
<dbReference type="InterPro" id="IPR013719">
    <property type="entry name" value="RTT106/SPT16-like_middle_dom"/>
</dbReference>
<dbReference type="FunFam" id="2.30.29.30:FF:000017">
    <property type="entry name" value="FACT complex subunit SPT16"/>
    <property type="match status" value="1"/>
</dbReference>
<keyword evidence="6" id="KW-0175">Coiled coil</keyword>
<dbReference type="FunFam" id="2.30.29.210:FF:000001">
    <property type="entry name" value="FACT complex subunit spt16"/>
    <property type="match status" value="1"/>
</dbReference>
<evidence type="ECO:0000256" key="9">
    <source>
        <dbReference type="ARBA" id="ARBA00023242"/>
    </source>
</evidence>
<dbReference type="Pfam" id="PF24824">
    <property type="entry name" value="PH_SPT16"/>
    <property type="match status" value="1"/>
</dbReference>
<reference evidence="14 15" key="1">
    <citation type="journal article" date="2016" name="Proc. Natl. Acad. Sci. U.S.A.">
        <title>Comparative genomics of biotechnologically important yeasts.</title>
        <authorList>
            <person name="Riley R."/>
            <person name="Haridas S."/>
            <person name="Wolfe K.H."/>
            <person name="Lopes M.R."/>
            <person name="Hittinger C.T."/>
            <person name="Goeker M."/>
            <person name="Salamov A.A."/>
            <person name="Wisecaver J.H."/>
            <person name="Long T.M."/>
            <person name="Calvey C.H."/>
            <person name="Aerts A.L."/>
            <person name="Barry K.W."/>
            <person name="Choi C."/>
            <person name="Clum A."/>
            <person name="Coughlan A.Y."/>
            <person name="Deshpande S."/>
            <person name="Douglass A.P."/>
            <person name="Hanson S.J."/>
            <person name="Klenk H.-P."/>
            <person name="LaButti K.M."/>
            <person name="Lapidus A."/>
            <person name="Lindquist E.A."/>
            <person name="Lipzen A.M."/>
            <person name="Meier-Kolthoff J.P."/>
            <person name="Ohm R.A."/>
            <person name="Otillar R.P."/>
            <person name="Pangilinan J.L."/>
            <person name="Peng Y."/>
            <person name="Rokas A."/>
            <person name="Rosa C.A."/>
            <person name="Scheuner C."/>
            <person name="Sibirny A.A."/>
            <person name="Slot J.C."/>
            <person name="Stielow J.B."/>
            <person name="Sun H."/>
            <person name="Kurtzman C.P."/>
            <person name="Blackwell M."/>
            <person name="Grigoriev I.V."/>
            <person name="Jeffries T.W."/>
        </authorList>
    </citation>
    <scope>NUCLEOTIDE SEQUENCE [LARGE SCALE GENOMIC DNA]</scope>
    <source>
        <strain evidence="14 15">NRRL Y-11557</strain>
    </source>
</reference>
<dbReference type="InterPro" id="IPR056595">
    <property type="entry name" value="Fact-SPT16_PH"/>
</dbReference>
<dbReference type="GO" id="GO:0042393">
    <property type="term" value="F:histone binding"/>
    <property type="evidence" value="ECO:0007669"/>
    <property type="project" value="EnsemblFungi"/>
</dbReference>
<dbReference type="GO" id="GO:0006368">
    <property type="term" value="P:transcription elongation by RNA polymerase II"/>
    <property type="evidence" value="ECO:0007669"/>
    <property type="project" value="TreeGrafter"/>
</dbReference>
<dbReference type="InterPro" id="IPR040258">
    <property type="entry name" value="Spt16"/>
</dbReference>
<evidence type="ECO:0000256" key="3">
    <source>
        <dbReference type="ARBA" id="ARBA00022705"/>
    </source>
</evidence>
<name>A0A1E3PWG3_LIPST</name>
<dbReference type="OrthoDB" id="10251642at2759"/>
<evidence type="ECO:0000256" key="2">
    <source>
        <dbReference type="ARBA" id="ARBA00022454"/>
    </source>
</evidence>
<sequence>MADRTLKSKLRNETKIVSESAELKRREHQKELHRKRQDEGLARFAGELKAEDDQKRAVFRRFEAYKRESQFPVGVKDLKIAVDPKNQVIVVPICGRPVPLHISTLKNASKNDEGEYVYIRLNLLTPGQGVGKKDDLPFEDASAHFVHSLTYRSRDTERITDIFRSIQEMKKNAVKKELEQKELEDVVEQNNLIEVKNRRAIRLDNIFVRPAPDGKRVAGALEIHQNGLRYQSSIRSEHKIDLVFSNIKHLFFQPCDHELIVLIHVHLKNPIMIGKRKTKDVQFYREASDIQFDETGNRKRKYRYGDEDELEAEQEERKRRNALNKEFRNFSEKISDASNDSFDVDIPFRELGFNGVPFRANVLCQPTTDCLVQLIDPPFLVITLAEIEIAHLERVQFGLKNFDLVFVFKDFSRPVAHINSIPMDQLDNVKDWLDEVEIPYSEGPLNLNWATIMKTVTSDPHSFFEEGGWSFLDNESESERSDESEQESEFEASDLDPTDESEVESDFDDEDGSASGGSDDGDEDDEDMSD</sequence>
<accession>A0A1E3PWG3</accession>
<evidence type="ECO:0000259" key="13">
    <source>
        <dbReference type="SMART" id="SM01287"/>
    </source>
</evidence>
<evidence type="ECO:0000256" key="10">
    <source>
        <dbReference type="RuleBase" id="RU367052"/>
    </source>
</evidence>
<dbReference type="GO" id="GO:0007063">
    <property type="term" value="P:regulation of sister chromatid cohesion"/>
    <property type="evidence" value="ECO:0007669"/>
    <property type="project" value="EnsemblFungi"/>
</dbReference>
<keyword evidence="9 10" id="KW-0539">Nucleus</keyword>
<dbReference type="Proteomes" id="UP000094385">
    <property type="component" value="Unassembled WGS sequence"/>
</dbReference>
<dbReference type="GO" id="GO:0006334">
    <property type="term" value="P:nucleosome assembly"/>
    <property type="evidence" value="ECO:0007669"/>
    <property type="project" value="EnsemblFungi"/>
</dbReference>
<comment type="similarity">
    <text evidence="1 10">Belongs to the peptidase M24 family. SPT16 subfamily.</text>
</comment>
<evidence type="ECO:0000256" key="5">
    <source>
        <dbReference type="ARBA" id="ARBA00023015"/>
    </source>
</evidence>
<dbReference type="PANTHER" id="PTHR13980">
    <property type="entry name" value="CDC68 RELATED"/>
    <property type="match status" value="1"/>
</dbReference>
<dbReference type="EMBL" id="KV454304">
    <property type="protein sequence ID" value="ODQ69262.1"/>
    <property type="molecule type" value="Genomic_DNA"/>
</dbReference>